<dbReference type="PROSITE" id="PS51375">
    <property type="entry name" value="PPR"/>
    <property type="match status" value="1"/>
</dbReference>
<dbReference type="AlphaFoldDB" id="A0A8S0P7C3"/>
<dbReference type="InterPro" id="IPR011990">
    <property type="entry name" value="TPR-like_helical_dom_sf"/>
</dbReference>
<evidence type="ECO:0000256" key="3">
    <source>
        <dbReference type="ARBA" id="ARBA00022737"/>
    </source>
</evidence>
<gene>
    <name evidence="9" type="ORF">OLEA9_A111888</name>
</gene>
<dbReference type="GO" id="GO:0008270">
    <property type="term" value="F:zinc ion binding"/>
    <property type="evidence" value="ECO:0007669"/>
    <property type="project" value="InterPro"/>
</dbReference>
<evidence type="ECO:0000256" key="2">
    <source>
        <dbReference type="ARBA" id="ARBA00006643"/>
    </source>
</evidence>
<evidence type="ECO:0000313" key="9">
    <source>
        <dbReference type="EMBL" id="CAA2933666.1"/>
    </source>
</evidence>
<dbReference type="Pfam" id="PF01535">
    <property type="entry name" value="PPR"/>
    <property type="match status" value="4"/>
</dbReference>
<evidence type="ECO:0000259" key="8">
    <source>
        <dbReference type="Pfam" id="PF14432"/>
    </source>
</evidence>
<keyword evidence="5" id="KW-0496">Mitochondrion</keyword>
<evidence type="ECO:0000256" key="1">
    <source>
        <dbReference type="ARBA" id="ARBA00004173"/>
    </source>
</evidence>
<dbReference type="EMBL" id="CACTIH010000005">
    <property type="protein sequence ID" value="CAA2933666.1"/>
    <property type="molecule type" value="Genomic_DNA"/>
</dbReference>
<comment type="similarity">
    <text evidence="2">Belongs to the PPR family. PCMP-H subfamily.</text>
</comment>
<evidence type="ECO:0000256" key="5">
    <source>
        <dbReference type="ARBA" id="ARBA00023128"/>
    </source>
</evidence>
<dbReference type="GO" id="GO:0005739">
    <property type="term" value="C:mitochondrion"/>
    <property type="evidence" value="ECO:0007669"/>
    <property type="project" value="UniProtKB-SubCell"/>
</dbReference>
<dbReference type="Gramene" id="OE9A111888T5">
    <property type="protein sequence ID" value="OE9A111888C5"/>
    <property type="gene ID" value="OE9A111888"/>
</dbReference>
<evidence type="ECO:0000256" key="4">
    <source>
        <dbReference type="ARBA" id="ARBA00022946"/>
    </source>
</evidence>
<organism evidence="9 10">
    <name type="scientific">Olea europaea subsp. europaea</name>
    <dbReference type="NCBI Taxonomy" id="158383"/>
    <lineage>
        <taxon>Eukaryota</taxon>
        <taxon>Viridiplantae</taxon>
        <taxon>Streptophyta</taxon>
        <taxon>Embryophyta</taxon>
        <taxon>Tracheophyta</taxon>
        <taxon>Spermatophyta</taxon>
        <taxon>Magnoliopsida</taxon>
        <taxon>eudicotyledons</taxon>
        <taxon>Gunneridae</taxon>
        <taxon>Pentapetalae</taxon>
        <taxon>asterids</taxon>
        <taxon>lamiids</taxon>
        <taxon>Lamiales</taxon>
        <taxon>Oleaceae</taxon>
        <taxon>Oleeae</taxon>
        <taxon>Olea</taxon>
    </lineage>
</organism>
<keyword evidence="10" id="KW-1185">Reference proteome</keyword>
<evidence type="ECO:0000256" key="6">
    <source>
        <dbReference type="PROSITE-ProRule" id="PRU00708"/>
    </source>
</evidence>
<sequence>MYSKRATVVTFFSLRNLLKVCDTRSRCFMESIKPLPFARNLSTATEISDFYNANYVNGDDFNQVIGSNEVESDGLGTLKKHHSEVYGQSGLESMSERLHQSSSGYGMLQGGLDSMSGQSQQSSSGFYGGQYGISQQNLGGHYAGNTEIFQGGLDSVSGQSQQNSSGFPRGQHGISQQNSGGHYAGNTGIFQGGWDSVSGQSQQSSSGFYSGQHGISKKNLGGYYAGNTGINQQSVHSAGVYQNESEVNYSNARNYWQNQNDSQNRGTVFSQRTNDLKQNERLVEVADIKKLDEFCKEGKVKEAVKHLGLLEQQHVPVDFPRYVMLKKACFENKALQEVKSVSEHFIKSTANPLGLLDGFYKEGKLKEAVELLELLELQHFPVDLPRYVMLMEACGENKALEEAKYVHEHLIRSTPNLEVKINNKILEMYSKCGSVNDAFVVFDQMPKRNLTSWEIMISWLANNGFGEASIELFTDFKRCGLKPDGQMFIKVFSSCGIVGDIVEGMLHFESMSKDYGISPSMEHYVSVVAMFGSAGCLDEALEFIEQMPIEPGIEIWETLMNFCRIHGHKVLGDRCAELVELLDPSRLDDQSRAGLISIKASDLEGEKKKLSNRNPLDVKSTVFEYRAGDRSHPNHEHIYTLLGGLKNNMKAVGYIPDTRFVLHDVDQETKEEALMAHSERLAIAQALMNSPARSQLRIIKNLRVCGDCHNALKIISTIVGRLIIARDAKRFHHFEDGKCSCNDYW</sequence>
<dbReference type="Gramene" id="OE9A111888T4">
    <property type="protein sequence ID" value="OE9A111888C4"/>
    <property type="gene ID" value="OE9A111888"/>
</dbReference>
<comment type="caution">
    <text evidence="9">The sequence shown here is derived from an EMBL/GenBank/DDBJ whole genome shotgun (WGS) entry which is preliminary data.</text>
</comment>
<feature type="compositionally biased region" description="Low complexity" evidence="7">
    <location>
        <begin position="155"/>
        <end position="166"/>
    </location>
</feature>
<keyword evidence="4" id="KW-0809">Transit peptide</keyword>
<feature type="domain" description="DYW" evidence="8">
    <location>
        <begin position="653"/>
        <end position="745"/>
    </location>
</feature>
<evidence type="ECO:0000256" key="7">
    <source>
        <dbReference type="SAM" id="MobiDB-lite"/>
    </source>
</evidence>
<dbReference type="Gene3D" id="1.25.40.10">
    <property type="entry name" value="Tetratricopeptide repeat domain"/>
    <property type="match status" value="2"/>
</dbReference>
<dbReference type="InterPro" id="IPR032867">
    <property type="entry name" value="DYW_dom"/>
</dbReference>
<evidence type="ECO:0000313" key="10">
    <source>
        <dbReference type="Proteomes" id="UP000594638"/>
    </source>
</evidence>
<dbReference type="GO" id="GO:0003723">
    <property type="term" value="F:RNA binding"/>
    <property type="evidence" value="ECO:0007669"/>
    <property type="project" value="InterPro"/>
</dbReference>
<dbReference type="PANTHER" id="PTHR47926">
    <property type="entry name" value="PENTATRICOPEPTIDE REPEAT-CONTAINING PROTEIN"/>
    <property type="match status" value="1"/>
</dbReference>
<feature type="compositionally biased region" description="Low complexity" evidence="7">
    <location>
        <begin position="110"/>
        <end position="125"/>
    </location>
</feature>
<comment type="subcellular location">
    <subcellularLocation>
        <location evidence="1">Mitochondrion</location>
    </subcellularLocation>
</comment>
<keyword evidence="3" id="KW-0677">Repeat</keyword>
<dbReference type="Gramene" id="OE9A111888T2">
    <property type="protein sequence ID" value="OE9A111888C2"/>
    <property type="gene ID" value="OE9A111888"/>
</dbReference>
<dbReference type="FunFam" id="1.25.40.10:FF:000503">
    <property type="entry name" value="Pentatricopeptide repeat-containing protein, mitochondrial"/>
    <property type="match status" value="1"/>
</dbReference>
<dbReference type="GO" id="GO:0009451">
    <property type="term" value="P:RNA modification"/>
    <property type="evidence" value="ECO:0007669"/>
    <property type="project" value="InterPro"/>
</dbReference>
<name>A0A8S0P7C3_OLEEU</name>
<dbReference type="Proteomes" id="UP000594638">
    <property type="component" value="Unassembled WGS sequence"/>
</dbReference>
<protein>
    <submittedName>
        <fullName evidence="9">Pentatricopeptide repeat-containing At4g32450, mitochondrial-like</fullName>
    </submittedName>
</protein>
<dbReference type="InterPro" id="IPR002885">
    <property type="entry name" value="PPR_rpt"/>
</dbReference>
<feature type="repeat" description="PPR" evidence="6">
    <location>
        <begin position="449"/>
        <end position="483"/>
    </location>
</feature>
<dbReference type="InterPro" id="IPR046960">
    <property type="entry name" value="PPR_At4g14850-like_plant"/>
</dbReference>
<accession>A0A8S0P7C3</accession>
<reference evidence="9 10" key="1">
    <citation type="submission" date="2019-12" db="EMBL/GenBank/DDBJ databases">
        <authorList>
            <person name="Alioto T."/>
            <person name="Alioto T."/>
            <person name="Gomez Garrido J."/>
        </authorList>
    </citation>
    <scope>NUCLEOTIDE SEQUENCE [LARGE SCALE GENOMIC DNA]</scope>
</reference>
<proteinExistence type="inferred from homology"/>
<dbReference type="Gramene" id="OE9A111888T1">
    <property type="protein sequence ID" value="OE9A111888C1"/>
    <property type="gene ID" value="OE9A111888"/>
</dbReference>
<dbReference type="Gramene" id="OE9A111888T3">
    <property type="protein sequence ID" value="OE9A111888C3"/>
    <property type="gene ID" value="OE9A111888"/>
</dbReference>
<dbReference type="PANTHER" id="PTHR47926:SF388">
    <property type="entry name" value="DYW DOMAIN-CONTAINING PROTEIN"/>
    <property type="match status" value="1"/>
</dbReference>
<feature type="region of interest" description="Disordered" evidence="7">
    <location>
        <begin position="150"/>
        <end position="186"/>
    </location>
</feature>
<dbReference type="OrthoDB" id="1932290at2759"/>
<dbReference type="Pfam" id="PF14432">
    <property type="entry name" value="DYW_deaminase"/>
    <property type="match status" value="1"/>
</dbReference>
<feature type="region of interest" description="Disordered" evidence="7">
    <location>
        <begin position="102"/>
        <end position="126"/>
    </location>
</feature>